<evidence type="ECO:0000256" key="1">
    <source>
        <dbReference type="SAM" id="Phobius"/>
    </source>
</evidence>
<dbReference type="PATRIC" id="fig|1423735.3.peg.625"/>
<sequence length="118" mass="13662">MRTDYLIWNFLLLIIGGVVSLLLATYLRQFMPTKWRLYDAWPPFVTAAASLLAASRGIESTWAYILLDVCAVALIFAVYTAVDQRALHFPHFFVVVWRSFLIIAMSWYIFVAIWILAR</sequence>
<dbReference type="Pfam" id="PF11877">
    <property type="entry name" value="DUF3397"/>
    <property type="match status" value="1"/>
</dbReference>
<dbReference type="EMBL" id="AZFX01000087">
    <property type="protein sequence ID" value="KRM08528.1"/>
    <property type="molecule type" value="Genomic_DNA"/>
</dbReference>
<feature type="transmembrane region" description="Helical" evidence="1">
    <location>
        <begin position="6"/>
        <end position="27"/>
    </location>
</feature>
<keyword evidence="1" id="KW-0472">Membrane</keyword>
<reference evidence="2 3" key="1">
    <citation type="journal article" date="2015" name="Genome Announc.">
        <title>Expanding the biotechnology potential of lactobacilli through comparative genomics of 213 strains and associated genera.</title>
        <authorList>
            <person name="Sun Z."/>
            <person name="Harris H.M."/>
            <person name="McCann A."/>
            <person name="Guo C."/>
            <person name="Argimon S."/>
            <person name="Zhang W."/>
            <person name="Yang X."/>
            <person name="Jeffery I.B."/>
            <person name="Cooney J.C."/>
            <person name="Kagawa T.F."/>
            <person name="Liu W."/>
            <person name="Song Y."/>
            <person name="Salvetti E."/>
            <person name="Wrobel A."/>
            <person name="Rasinkangas P."/>
            <person name="Parkhill J."/>
            <person name="Rea M.C."/>
            <person name="O'Sullivan O."/>
            <person name="Ritari J."/>
            <person name="Douillard F.P."/>
            <person name="Paul Ross R."/>
            <person name="Yang R."/>
            <person name="Briner A.E."/>
            <person name="Felis G.E."/>
            <person name="de Vos W.M."/>
            <person name="Barrangou R."/>
            <person name="Klaenhammer T.R."/>
            <person name="Caufield P.W."/>
            <person name="Cui Y."/>
            <person name="Zhang H."/>
            <person name="O'Toole P.W."/>
        </authorList>
    </citation>
    <scope>NUCLEOTIDE SEQUENCE [LARGE SCALE GENOMIC DNA]</scope>
    <source>
        <strain evidence="2 3">DSM 17758</strain>
    </source>
</reference>
<evidence type="ECO:0000313" key="3">
    <source>
        <dbReference type="Proteomes" id="UP000051315"/>
    </source>
</evidence>
<evidence type="ECO:0000313" key="2">
    <source>
        <dbReference type="EMBL" id="KRM08528.1"/>
    </source>
</evidence>
<keyword evidence="1" id="KW-1133">Transmembrane helix</keyword>
<dbReference type="STRING" id="1423735.FC15_GL000597"/>
<comment type="caution">
    <text evidence="2">The sequence shown here is derived from an EMBL/GenBank/DDBJ whole genome shotgun (WGS) entry which is preliminary data.</text>
</comment>
<dbReference type="Proteomes" id="UP000051315">
    <property type="component" value="Unassembled WGS sequence"/>
</dbReference>
<accession>A0A0R1VRZ4</accession>
<proteinExistence type="predicted"/>
<feature type="transmembrane region" description="Helical" evidence="1">
    <location>
        <begin position="62"/>
        <end position="82"/>
    </location>
</feature>
<name>A0A0R1VRZ4_9LACO</name>
<keyword evidence="3" id="KW-1185">Reference proteome</keyword>
<organism evidence="2 3">
    <name type="scientific">Lapidilactobacillus concavus DSM 17758</name>
    <dbReference type="NCBI Taxonomy" id="1423735"/>
    <lineage>
        <taxon>Bacteria</taxon>
        <taxon>Bacillati</taxon>
        <taxon>Bacillota</taxon>
        <taxon>Bacilli</taxon>
        <taxon>Lactobacillales</taxon>
        <taxon>Lactobacillaceae</taxon>
        <taxon>Lapidilactobacillus</taxon>
    </lineage>
</organism>
<dbReference type="InterPro" id="IPR024515">
    <property type="entry name" value="DUF3397"/>
</dbReference>
<protein>
    <submittedName>
        <fullName evidence="2">Uncharacterized protein</fullName>
    </submittedName>
</protein>
<dbReference type="AlphaFoldDB" id="A0A0R1VRZ4"/>
<keyword evidence="1" id="KW-0812">Transmembrane</keyword>
<gene>
    <name evidence="2" type="ORF">FC15_GL000597</name>
</gene>
<dbReference type="RefSeq" id="WP_057825477.1">
    <property type="nucleotide sequence ID" value="NZ_AZFX01000087.1"/>
</dbReference>
<feature type="transmembrane region" description="Helical" evidence="1">
    <location>
        <begin position="94"/>
        <end position="117"/>
    </location>
</feature>
<dbReference type="OrthoDB" id="2299066at2"/>